<accession>Q23Q71</accession>
<evidence type="ECO:0000313" key="2">
    <source>
        <dbReference type="Proteomes" id="UP000009168"/>
    </source>
</evidence>
<sequence length="396" mass="47146">MDMEEKKTRLVILKQPSKNKGQYKKKNKLQLAKLKMNQIQQRAANIISKQIISQKEIFLPYDVYLEYNGLDNDEGFQVYKQLFKQLRPVVSLNHLKQDKFIQINLDQAQRGIQDFSFLIYQLNSLQDQQYHEMANEIQVFQNNLSFFNKLSQKRKNPEVQSRNYEIFNKFMNEELKSLLEQQDIYGFYTYNLMQCIDDLSDARSIQQGCNENFIKLLGFDVENYINFIMRQGFFEVTSYTKRNESSLEFLNIVKSFVENGFDFSSIMISDNIDILTFDGLKISPKIVPQIHICYGLEEDGDVPGKRPILGYLNIEKYILDQKQVQYILKKRQSKTKQLTDQVYEQPEQSFQHFQYNCSVQHFTEFYQRYSEEQIYYIHDRSSNSNLDSKTCKIRLL</sequence>
<dbReference type="RefSeq" id="XP_001018958.2">
    <property type="nucleotide sequence ID" value="XM_001018958.2"/>
</dbReference>
<dbReference type="EMBL" id="GG662649">
    <property type="protein sequence ID" value="EAR98713.2"/>
    <property type="molecule type" value="Genomic_DNA"/>
</dbReference>
<dbReference type="HOGENOM" id="CLU_793409_0_0_1"/>
<dbReference type="InParanoid" id="Q23Q71"/>
<dbReference type="KEGG" id="tet:TTHERM_00582190"/>
<keyword evidence="2" id="KW-1185">Reference proteome</keyword>
<proteinExistence type="predicted"/>
<evidence type="ECO:0000313" key="1">
    <source>
        <dbReference type="EMBL" id="EAR98713.2"/>
    </source>
</evidence>
<organism evidence="1 2">
    <name type="scientific">Tetrahymena thermophila (strain SB210)</name>
    <dbReference type="NCBI Taxonomy" id="312017"/>
    <lineage>
        <taxon>Eukaryota</taxon>
        <taxon>Sar</taxon>
        <taxon>Alveolata</taxon>
        <taxon>Ciliophora</taxon>
        <taxon>Intramacronucleata</taxon>
        <taxon>Oligohymenophorea</taxon>
        <taxon>Hymenostomatida</taxon>
        <taxon>Tetrahymenina</taxon>
        <taxon>Tetrahymenidae</taxon>
        <taxon>Tetrahymena</taxon>
    </lineage>
</organism>
<protein>
    <submittedName>
        <fullName evidence="1">Uncharacterized protein</fullName>
    </submittedName>
</protein>
<gene>
    <name evidence="1" type="ORF">TTHERM_00582190</name>
</gene>
<dbReference type="AlphaFoldDB" id="Q23Q71"/>
<reference evidence="2" key="1">
    <citation type="journal article" date="2006" name="PLoS Biol.">
        <title>Macronuclear genome sequence of the ciliate Tetrahymena thermophila, a model eukaryote.</title>
        <authorList>
            <person name="Eisen J.A."/>
            <person name="Coyne R.S."/>
            <person name="Wu M."/>
            <person name="Wu D."/>
            <person name="Thiagarajan M."/>
            <person name="Wortman J.R."/>
            <person name="Badger J.H."/>
            <person name="Ren Q."/>
            <person name="Amedeo P."/>
            <person name="Jones K.M."/>
            <person name="Tallon L.J."/>
            <person name="Delcher A.L."/>
            <person name="Salzberg S.L."/>
            <person name="Silva J.C."/>
            <person name="Haas B.J."/>
            <person name="Majoros W.H."/>
            <person name="Farzad M."/>
            <person name="Carlton J.M."/>
            <person name="Smith R.K. Jr."/>
            <person name="Garg J."/>
            <person name="Pearlman R.E."/>
            <person name="Karrer K.M."/>
            <person name="Sun L."/>
            <person name="Manning G."/>
            <person name="Elde N.C."/>
            <person name="Turkewitz A.P."/>
            <person name="Asai D.J."/>
            <person name="Wilkes D.E."/>
            <person name="Wang Y."/>
            <person name="Cai H."/>
            <person name="Collins K."/>
            <person name="Stewart B.A."/>
            <person name="Lee S.R."/>
            <person name="Wilamowska K."/>
            <person name="Weinberg Z."/>
            <person name="Ruzzo W.L."/>
            <person name="Wloga D."/>
            <person name="Gaertig J."/>
            <person name="Frankel J."/>
            <person name="Tsao C.-C."/>
            <person name="Gorovsky M.A."/>
            <person name="Keeling P.J."/>
            <person name="Waller R.F."/>
            <person name="Patron N.J."/>
            <person name="Cherry J.M."/>
            <person name="Stover N.A."/>
            <person name="Krieger C.J."/>
            <person name="del Toro C."/>
            <person name="Ryder H.F."/>
            <person name="Williamson S.C."/>
            <person name="Barbeau R.A."/>
            <person name="Hamilton E.P."/>
            <person name="Orias E."/>
        </authorList>
    </citation>
    <scope>NUCLEOTIDE SEQUENCE [LARGE SCALE GENOMIC DNA]</scope>
    <source>
        <strain evidence="2">SB210</strain>
    </source>
</reference>
<name>Q23Q71_TETTS</name>
<dbReference type="Proteomes" id="UP000009168">
    <property type="component" value="Unassembled WGS sequence"/>
</dbReference>
<dbReference type="GeneID" id="7843434"/>